<proteinExistence type="predicted"/>
<evidence type="ECO:0000256" key="1">
    <source>
        <dbReference type="ARBA" id="ARBA00022679"/>
    </source>
</evidence>
<evidence type="ECO:0000259" key="3">
    <source>
        <dbReference type="Pfam" id="PF00685"/>
    </source>
</evidence>
<dbReference type="Pfam" id="PF00685">
    <property type="entry name" value="Sulfotransfer_1"/>
    <property type="match status" value="1"/>
</dbReference>
<dbReference type="HOGENOM" id="CLU_017703_1_2_7"/>
<dbReference type="Gene3D" id="3.40.50.300">
    <property type="entry name" value="P-loop containing nucleotide triphosphate hydrolases"/>
    <property type="match status" value="1"/>
</dbReference>
<name>E0UU21_SULAO</name>
<sequence length="247" mass="30094">MIDFLCIGAQKSGTTLLYEHLKKIDDIFLPERKELHFFDDIKNYNRGMNYYLEYFKDAKKDQIRGEITPAYIFFDEAPERIRESLGNKKIKFIVLLRNPVDRAYSQYNMSFLTQGHESLSFEQALIYENYRLKEYSDYVNFTYLKRGFYSNQILNYFKYFNKEQFKFIIYEEFVQEQKKYIYEILDFLEIDVSTKNLQIENQVVFQNKYNKMKTETRKVLNQIYKKEINILESILERNLSIWKEGNN</sequence>
<dbReference type="SUPFAM" id="SSF52540">
    <property type="entry name" value="P-loop containing nucleoside triphosphate hydrolases"/>
    <property type="match status" value="1"/>
</dbReference>
<dbReference type="InterPro" id="IPR000863">
    <property type="entry name" value="Sulfotransferase_dom"/>
</dbReference>
<dbReference type="RefSeq" id="WP_013326086.1">
    <property type="nucleotide sequence ID" value="NC_014506.1"/>
</dbReference>
<dbReference type="EMBL" id="CP002205">
    <property type="protein sequence ID" value="ADN08330.1"/>
    <property type="molecule type" value="Genomic_DNA"/>
</dbReference>
<dbReference type="KEGG" id="sua:Saut_0281"/>
<dbReference type="InterPro" id="IPR037359">
    <property type="entry name" value="NST/OST"/>
</dbReference>
<dbReference type="AlphaFoldDB" id="E0UU21"/>
<dbReference type="PANTHER" id="PTHR10605">
    <property type="entry name" value="HEPARAN SULFATE SULFOTRANSFERASE"/>
    <property type="match status" value="1"/>
</dbReference>
<organism evidence="4 5">
    <name type="scientific">Sulfurimonas autotrophica (strain ATCC BAA-671 / DSM 16294 / JCM 11897 / OK10)</name>
    <dbReference type="NCBI Taxonomy" id="563040"/>
    <lineage>
        <taxon>Bacteria</taxon>
        <taxon>Pseudomonadati</taxon>
        <taxon>Campylobacterota</taxon>
        <taxon>Epsilonproteobacteria</taxon>
        <taxon>Campylobacterales</taxon>
        <taxon>Sulfurimonadaceae</taxon>
        <taxon>Sulfurimonas</taxon>
    </lineage>
</organism>
<dbReference type="OrthoDB" id="5317005at2"/>
<reference evidence="5" key="1">
    <citation type="journal article" date="2010" name="Stand. Genomic Sci.">
        <title>Complete genome sequence of Sulfurimonas autotrophica type strain (OK10).</title>
        <authorList>
            <person name="Sikorski J."/>
            <person name="Munk C."/>
            <person name="Lapidus A."/>
            <person name="Djao O."/>
            <person name="Lucas S."/>
            <person name="Glavina Del Rio T."/>
            <person name="Nolan M."/>
            <person name="Tice H."/>
            <person name="Han C."/>
            <person name="Cheng J."/>
            <person name="Tapia R."/>
            <person name="Goodwin L."/>
            <person name="Pitluck S."/>
            <person name="Liolios K."/>
            <person name="Ivanova N."/>
            <person name="Mavromatis K."/>
            <person name="Mikhailova N."/>
            <person name="Pati A."/>
            <person name="Sims D."/>
            <person name="Meincke L."/>
            <person name="Brettin T."/>
            <person name="Detter J."/>
            <person name="Chen A."/>
            <person name="Palaniappan K."/>
            <person name="Land M."/>
            <person name="Hauser L."/>
            <person name="Chang Y."/>
            <person name="Jeffries C."/>
            <person name="Rohde M."/>
            <person name="Lang E."/>
            <person name="Spring S."/>
            <person name="Goker M."/>
            <person name="Woyke T."/>
            <person name="Bristow J."/>
            <person name="Eisen J."/>
            <person name="Markowitz V."/>
            <person name="Hugenholtz P."/>
            <person name="Kyrpides N."/>
            <person name="Klenk H."/>
        </authorList>
    </citation>
    <scope>NUCLEOTIDE SEQUENCE [LARGE SCALE GENOMIC DNA]</scope>
    <source>
        <strain evidence="5">ATCC BAA-671 / DSM 16294 / JCM 11897 / OK10</strain>
    </source>
</reference>
<dbReference type="InterPro" id="IPR027417">
    <property type="entry name" value="P-loop_NTPase"/>
</dbReference>
<evidence type="ECO:0000313" key="5">
    <source>
        <dbReference type="Proteomes" id="UP000007803"/>
    </source>
</evidence>
<dbReference type="PANTHER" id="PTHR10605:SF56">
    <property type="entry name" value="BIFUNCTIONAL HEPARAN SULFATE N-DEACETYLASE_N-SULFOTRANSFERASE"/>
    <property type="match status" value="1"/>
</dbReference>
<keyword evidence="1 4" id="KW-0808">Transferase</keyword>
<feature type="domain" description="Sulfotransferase" evidence="3">
    <location>
        <begin position="3"/>
        <end position="215"/>
    </location>
</feature>
<protein>
    <submittedName>
        <fullName evidence="4">Sulfotransferase</fullName>
    </submittedName>
</protein>
<gene>
    <name evidence="4" type="ordered locus">Saut_0281</name>
</gene>
<keyword evidence="5" id="KW-1185">Reference proteome</keyword>
<evidence type="ECO:0000256" key="2">
    <source>
        <dbReference type="ARBA" id="ARBA00023180"/>
    </source>
</evidence>
<accession>E0UU21</accession>
<keyword evidence="2" id="KW-0325">Glycoprotein</keyword>
<dbReference type="STRING" id="563040.Saut_0281"/>
<dbReference type="GO" id="GO:0008146">
    <property type="term" value="F:sulfotransferase activity"/>
    <property type="evidence" value="ECO:0007669"/>
    <property type="project" value="InterPro"/>
</dbReference>
<evidence type="ECO:0000313" key="4">
    <source>
        <dbReference type="EMBL" id="ADN08330.1"/>
    </source>
</evidence>
<dbReference type="Proteomes" id="UP000007803">
    <property type="component" value="Chromosome"/>
</dbReference>
<dbReference type="eggNOG" id="COG1134">
    <property type="taxonomic scope" value="Bacteria"/>
</dbReference>